<name>A0A7J6LLX9_PERCH</name>
<evidence type="ECO:0000256" key="2">
    <source>
        <dbReference type="SAM" id="MobiDB-lite"/>
    </source>
</evidence>
<protein>
    <submittedName>
        <fullName evidence="3">Uncharacterized protein</fullName>
    </submittedName>
</protein>
<dbReference type="GO" id="GO:0006310">
    <property type="term" value="P:DNA recombination"/>
    <property type="evidence" value="ECO:0007669"/>
    <property type="project" value="UniProtKB-KW"/>
</dbReference>
<accession>A0A7J6LLX9</accession>
<dbReference type="InterPro" id="IPR052925">
    <property type="entry name" value="Phage_Integrase-like_Recomb"/>
</dbReference>
<feature type="region of interest" description="Disordered" evidence="2">
    <location>
        <begin position="49"/>
        <end position="73"/>
    </location>
</feature>
<dbReference type="GO" id="GO:0003677">
    <property type="term" value="F:DNA binding"/>
    <property type="evidence" value="ECO:0007669"/>
    <property type="project" value="InterPro"/>
</dbReference>
<reference evidence="3 4" key="1">
    <citation type="submission" date="2020-04" db="EMBL/GenBank/DDBJ databases">
        <title>Perkinsus chesapeaki whole genome sequence.</title>
        <authorList>
            <person name="Bogema D.R."/>
        </authorList>
    </citation>
    <scope>NUCLEOTIDE SEQUENCE [LARGE SCALE GENOMIC DNA]</scope>
    <source>
        <strain evidence="3">ATCC PRA-425</strain>
    </source>
</reference>
<gene>
    <name evidence="3" type="ORF">FOL47_007216</name>
</gene>
<organism evidence="3 4">
    <name type="scientific">Perkinsus chesapeaki</name>
    <name type="common">Clam parasite</name>
    <name type="synonym">Perkinsus andrewsi</name>
    <dbReference type="NCBI Taxonomy" id="330153"/>
    <lineage>
        <taxon>Eukaryota</taxon>
        <taxon>Sar</taxon>
        <taxon>Alveolata</taxon>
        <taxon>Perkinsozoa</taxon>
        <taxon>Perkinsea</taxon>
        <taxon>Perkinsida</taxon>
        <taxon>Perkinsidae</taxon>
        <taxon>Perkinsus</taxon>
    </lineage>
</organism>
<dbReference type="InterPro" id="IPR013762">
    <property type="entry name" value="Integrase-like_cat_sf"/>
</dbReference>
<dbReference type="GO" id="GO:0015074">
    <property type="term" value="P:DNA integration"/>
    <property type="evidence" value="ECO:0007669"/>
    <property type="project" value="InterPro"/>
</dbReference>
<dbReference type="PANTHER" id="PTHR34605:SF3">
    <property type="entry name" value="P CELL-TYPE AGGLUTINATION PROTEIN MAP4-LIKE-RELATED"/>
    <property type="match status" value="1"/>
</dbReference>
<dbReference type="InterPro" id="IPR011010">
    <property type="entry name" value="DNA_brk_join_enz"/>
</dbReference>
<dbReference type="Gene3D" id="1.10.443.10">
    <property type="entry name" value="Intergrase catalytic core"/>
    <property type="match status" value="1"/>
</dbReference>
<keyword evidence="4" id="KW-1185">Reference proteome</keyword>
<evidence type="ECO:0000313" key="4">
    <source>
        <dbReference type="Proteomes" id="UP000591131"/>
    </source>
</evidence>
<dbReference type="Proteomes" id="UP000591131">
    <property type="component" value="Unassembled WGS sequence"/>
</dbReference>
<keyword evidence="1" id="KW-0233">DNA recombination</keyword>
<dbReference type="SUPFAM" id="SSF56349">
    <property type="entry name" value="DNA breaking-rejoining enzymes"/>
    <property type="match status" value="1"/>
</dbReference>
<comment type="caution">
    <text evidence="3">The sequence shown here is derived from an EMBL/GenBank/DDBJ whole genome shotgun (WGS) entry which is preliminary data.</text>
</comment>
<proteinExistence type="predicted"/>
<dbReference type="PANTHER" id="PTHR34605">
    <property type="entry name" value="PHAGE_INTEGRASE DOMAIN-CONTAINING PROTEIN"/>
    <property type="match status" value="1"/>
</dbReference>
<evidence type="ECO:0000256" key="1">
    <source>
        <dbReference type="ARBA" id="ARBA00023172"/>
    </source>
</evidence>
<sequence length="396" mass="43660">MPYPGKPTTKRARTSQCGWMPIHGIWKPLRAPSITPSSSHPLRADNCKDQTFKTGKGVPASTDQLALRRSGRSSHMSKSLVMQKAAAKATDEDLSQFVASAHSLSTVKQKSAAWNSFKKCISAAGRKPGGRGVDDFILWIHSMTKSEYKYSTIYNYVGHVRRRFEDVTGSPFQAAHNKILDLSLRAARKIVGDEGPLKAITLNKDEIISVAKLLSEECADIMLAGIIGMCRCSELFDLYAGDVMVTDFGIQLRIVKSKTDQYRTGHWVRIGCIGSRDQMGSGCGEAWCIAHRLLLRAYQLEAPDCKLFTVTRNQFAESLRDSVIQVTSCPAERATSHLMRRSGAVLYFRANTPLPTIAELGRWKDAACLEGYLRDAGDACSYLSSLTVKVWSAVAN</sequence>
<dbReference type="AlphaFoldDB" id="A0A7J6LLX9"/>
<dbReference type="EMBL" id="JAAPAO010000419">
    <property type="protein sequence ID" value="KAF4660275.1"/>
    <property type="molecule type" value="Genomic_DNA"/>
</dbReference>
<evidence type="ECO:0000313" key="3">
    <source>
        <dbReference type="EMBL" id="KAF4660275.1"/>
    </source>
</evidence>